<reference evidence="2 3" key="1">
    <citation type="submission" date="2018-08" db="EMBL/GenBank/DDBJ databases">
        <title>Meiothermus luteus KCTC 52599 genome sequencing project.</title>
        <authorList>
            <person name="Da Costa M.S."/>
            <person name="Albuquerque L."/>
            <person name="Raposo P."/>
            <person name="Froufe H.J.C."/>
            <person name="Barroso C.S."/>
            <person name="Egas C."/>
        </authorList>
    </citation>
    <scope>NUCLEOTIDE SEQUENCE [LARGE SCALE GENOMIC DNA]</scope>
    <source>
        <strain evidence="2 3">KCTC 52599</strain>
    </source>
</reference>
<dbReference type="Proteomes" id="UP000265800">
    <property type="component" value="Unassembled WGS sequence"/>
</dbReference>
<dbReference type="OrthoDB" id="26137at2"/>
<evidence type="ECO:0000256" key="1">
    <source>
        <dbReference type="SAM" id="SignalP"/>
    </source>
</evidence>
<dbReference type="RefSeq" id="WP_119361289.1">
    <property type="nucleotide sequence ID" value="NZ_QWKZ01000170.1"/>
</dbReference>
<dbReference type="AlphaFoldDB" id="A0A399E9F5"/>
<keyword evidence="1" id="KW-0732">Signal</keyword>
<sequence length="139" mass="14984">MRLVFLFLLLAPALAQALVEVTAVAATASVLDTSVRFPSGTFRVGQGREAILARLPDAGRFNLEVYAAKGLAARLQPGFVQQVLTSFAAAGYFVGGQQEAQVAEERRTRYDLRDGAGRAAVLLVVRRGDELVFAFGKER</sequence>
<proteinExistence type="predicted"/>
<comment type="caution">
    <text evidence="2">The sequence shown here is derived from an EMBL/GenBank/DDBJ whole genome shotgun (WGS) entry which is preliminary data.</text>
</comment>
<evidence type="ECO:0000313" key="3">
    <source>
        <dbReference type="Proteomes" id="UP000265800"/>
    </source>
</evidence>
<keyword evidence="3" id="KW-1185">Reference proteome</keyword>
<feature type="signal peptide" evidence="1">
    <location>
        <begin position="1"/>
        <end position="17"/>
    </location>
</feature>
<protein>
    <submittedName>
        <fullName evidence="2">Uncharacterized protein</fullName>
    </submittedName>
</protein>
<organism evidence="2 3">
    <name type="scientific">Meiothermus luteus</name>
    <dbReference type="NCBI Taxonomy" id="2026184"/>
    <lineage>
        <taxon>Bacteria</taxon>
        <taxon>Thermotogati</taxon>
        <taxon>Deinococcota</taxon>
        <taxon>Deinococci</taxon>
        <taxon>Thermales</taxon>
        <taxon>Thermaceae</taxon>
        <taxon>Meiothermus</taxon>
    </lineage>
</organism>
<feature type="chain" id="PRO_5017352818" evidence="1">
    <location>
        <begin position="18"/>
        <end position="139"/>
    </location>
</feature>
<gene>
    <name evidence="2" type="ORF">Mlute_02824</name>
</gene>
<evidence type="ECO:0000313" key="2">
    <source>
        <dbReference type="EMBL" id="RIH81357.1"/>
    </source>
</evidence>
<name>A0A399E9F5_9DEIN</name>
<accession>A0A399E9F5</accession>
<dbReference type="EMBL" id="QWKZ01000170">
    <property type="protein sequence ID" value="RIH81357.1"/>
    <property type="molecule type" value="Genomic_DNA"/>
</dbReference>